<keyword evidence="2 5" id="KW-0378">Hydrolase</keyword>
<dbReference type="Pfam" id="PF00293">
    <property type="entry name" value="NUDIX"/>
    <property type="match status" value="1"/>
</dbReference>
<proteinExistence type="predicted"/>
<organism evidence="5 6">
    <name type="scientific">Trichocoleus desertorum GB2-A4</name>
    <dbReference type="NCBI Taxonomy" id="2933944"/>
    <lineage>
        <taxon>Bacteria</taxon>
        <taxon>Bacillati</taxon>
        <taxon>Cyanobacteriota</taxon>
        <taxon>Cyanophyceae</taxon>
        <taxon>Leptolyngbyales</taxon>
        <taxon>Trichocoleusaceae</taxon>
        <taxon>Trichocoleus</taxon>
    </lineage>
</organism>
<feature type="domain" description="Nudix hydrolase" evidence="4">
    <location>
        <begin position="11"/>
        <end position="140"/>
    </location>
</feature>
<dbReference type="InterPro" id="IPR000086">
    <property type="entry name" value="NUDIX_hydrolase_dom"/>
</dbReference>
<evidence type="ECO:0000259" key="4">
    <source>
        <dbReference type="PROSITE" id="PS51462"/>
    </source>
</evidence>
<dbReference type="GO" id="GO:0016787">
    <property type="term" value="F:hydrolase activity"/>
    <property type="evidence" value="ECO:0007669"/>
    <property type="project" value="UniProtKB-KW"/>
</dbReference>
<dbReference type="InterPro" id="IPR020084">
    <property type="entry name" value="NUDIX_hydrolase_CS"/>
</dbReference>
<comment type="cofactor">
    <cofactor evidence="1">
        <name>Mg(2+)</name>
        <dbReference type="ChEBI" id="CHEBI:18420"/>
    </cofactor>
</comment>
<dbReference type="SUPFAM" id="SSF55811">
    <property type="entry name" value="Nudix"/>
    <property type="match status" value="1"/>
</dbReference>
<keyword evidence="3" id="KW-0460">Magnesium</keyword>
<dbReference type="CDD" id="cd18876">
    <property type="entry name" value="NUDIX_Hydrolase"/>
    <property type="match status" value="1"/>
</dbReference>
<comment type="caution">
    <text evidence="5">The sequence shown here is derived from an EMBL/GenBank/DDBJ whole genome shotgun (WGS) entry which is preliminary data.</text>
</comment>
<evidence type="ECO:0000256" key="2">
    <source>
        <dbReference type="ARBA" id="ARBA00022801"/>
    </source>
</evidence>
<sequence length="157" mass="17849">MAQLTTSALPKKQLAAGVILLNEQRHLLLVKPTYRDGWLLPGGIVEVWESPCQAALREVLEELNLAVRIERLLCIDYQKNETAPRENIQFVFYGGILTAHQQRFIQLPPSELSEYRFIELGDAINLLNPYSARRVPVAVQALEEKKTFYLENGTIVC</sequence>
<dbReference type="PANTHER" id="PTHR43046">
    <property type="entry name" value="GDP-MANNOSE MANNOSYL HYDROLASE"/>
    <property type="match status" value="1"/>
</dbReference>
<evidence type="ECO:0000256" key="3">
    <source>
        <dbReference type="ARBA" id="ARBA00022842"/>
    </source>
</evidence>
<evidence type="ECO:0000313" key="5">
    <source>
        <dbReference type="EMBL" id="MEP0821118.1"/>
    </source>
</evidence>
<dbReference type="Proteomes" id="UP001464891">
    <property type="component" value="Unassembled WGS sequence"/>
</dbReference>
<name>A0ABV0JH44_9CYAN</name>
<accession>A0ABV0JH44</accession>
<dbReference type="PROSITE" id="PS51462">
    <property type="entry name" value="NUDIX"/>
    <property type="match status" value="1"/>
</dbReference>
<evidence type="ECO:0000313" key="6">
    <source>
        <dbReference type="Proteomes" id="UP001464891"/>
    </source>
</evidence>
<dbReference type="Gene3D" id="3.90.79.10">
    <property type="entry name" value="Nucleoside Triphosphate Pyrophosphohydrolase"/>
    <property type="match status" value="1"/>
</dbReference>
<evidence type="ECO:0000256" key="1">
    <source>
        <dbReference type="ARBA" id="ARBA00001946"/>
    </source>
</evidence>
<protein>
    <submittedName>
        <fullName evidence="5">NUDIX hydrolase</fullName>
    </submittedName>
</protein>
<dbReference type="PANTHER" id="PTHR43046:SF12">
    <property type="entry name" value="GDP-MANNOSE MANNOSYL HYDROLASE"/>
    <property type="match status" value="1"/>
</dbReference>
<reference evidence="5 6" key="1">
    <citation type="submission" date="2022-04" db="EMBL/GenBank/DDBJ databases">
        <title>Positive selection, recombination, and allopatry shape intraspecific diversity of widespread and dominant cyanobacteria.</title>
        <authorList>
            <person name="Wei J."/>
            <person name="Shu W."/>
            <person name="Hu C."/>
        </authorList>
    </citation>
    <scope>NUCLEOTIDE SEQUENCE [LARGE SCALE GENOMIC DNA]</scope>
    <source>
        <strain evidence="5 6">GB2-A4</strain>
    </source>
</reference>
<keyword evidence="6" id="KW-1185">Reference proteome</keyword>
<dbReference type="PROSITE" id="PS00893">
    <property type="entry name" value="NUDIX_BOX"/>
    <property type="match status" value="1"/>
</dbReference>
<dbReference type="InterPro" id="IPR015797">
    <property type="entry name" value="NUDIX_hydrolase-like_dom_sf"/>
</dbReference>
<dbReference type="RefSeq" id="WP_190435273.1">
    <property type="nucleotide sequence ID" value="NZ_JAMPKM010000072.1"/>
</dbReference>
<dbReference type="EMBL" id="JAMPKM010000072">
    <property type="protein sequence ID" value="MEP0821118.1"/>
    <property type="molecule type" value="Genomic_DNA"/>
</dbReference>
<gene>
    <name evidence="5" type="ORF">NC998_29170</name>
</gene>